<evidence type="ECO:0000256" key="2">
    <source>
        <dbReference type="ARBA" id="ARBA00022692"/>
    </source>
</evidence>
<accession>A0ABX8WRG4</accession>
<protein>
    <submittedName>
        <fullName evidence="7">NfeD family protein</fullName>
    </submittedName>
</protein>
<feature type="transmembrane region" description="Helical" evidence="5">
    <location>
        <begin position="36"/>
        <end position="66"/>
    </location>
</feature>
<reference evidence="7 8" key="1">
    <citation type="submission" date="2021-08" db="EMBL/GenBank/DDBJ databases">
        <title>Lysobacter sp. strain CJ11 Genome sequencing and assembly.</title>
        <authorList>
            <person name="Kim I."/>
        </authorList>
    </citation>
    <scope>NUCLEOTIDE SEQUENCE [LARGE SCALE GENOMIC DNA]</scope>
    <source>
        <strain evidence="7 8">CJ11</strain>
    </source>
</reference>
<keyword evidence="4 5" id="KW-0472">Membrane</keyword>
<comment type="subcellular location">
    <subcellularLocation>
        <location evidence="1">Membrane</location>
        <topology evidence="1">Multi-pass membrane protein</topology>
    </subcellularLocation>
</comment>
<dbReference type="InterPro" id="IPR052165">
    <property type="entry name" value="Membrane_assoc_protease"/>
</dbReference>
<evidence type="ECO:0000313" key="7">
    <source>
        <dbReference type="EMBL" id="QYR53428.1"/>
    </source>
</evidence>
<dbReference type="PANTHER" id="PTHR33507:SF3">
    <property type="entry name" value="INNER MEMBRANE PROTEIN YBBJ"/>
    <property type="match status" value="1"/>
</dbReference>
<dbReference type="EMBL" id="CP080544">
    <property type="protein sequence ID" value="QYR53428.1"/>
    <property type="molecule type" value="Genomic_DNA"/>
</dbReference>
<dbReference type="InterPro" id="IPR002810">
    <property type="entry name" value="NfeD-like_C"/>
</dbReference>
<evidence type="ECO:0000259" key="6">
    <source>
        <dbReference type="Pfam" id="PF01957"/>
    </source>
</evidence>
<evidence type="ECO:0000313" key="8">
    <source>
        <dbReference type="Proteomes" id="UP000824755"/>
    </source>
</evidence>
<dbReference type="Gene3D" id="2.40.50.140">
    <property type="entry name" value="Nucleic acid-binding proteins"/>
    <property type="match status" value="1"/>
</dbReference>
<organism evidence="7 8">
    <name type="scientific">Lysobacter soyae</name>
    <dbReference type="NCBI Taxonomy" id="2764185"/>
    <lineage>
        <taxon>Bacteria</taxon>
        <taxon>Pseudomonadati</taxon>
        <taxon>Pseudomonadota</taxon>
        <taxon>Gammaproteobacteria</taxon>
        <taxon>Lysobacterales</taxon>
        <taxon>Lysobacteraceae</taxon>
        <taxon>Lysobacter</taxon>
    </lineage>
</organism>
<keyword evidence="2 5" id="KW-0812">Transmembrane</keyword>
<dbReference type="PANTHER" id="PTHR33507">
    <property type="entry name" value="INNER MEMBRANE PROTEIN YBBJ"/>
    <property type="match status" value="1"/>
</dbReference>
<evidence type="ECO:0000256" key="1">
    <source>
        <dbReference type="ARBA" id="ARBA00004141"/>
    </source>
</evidence>
<dbReference type="InterPro" id="IPR012340">
    <property type="entry name" value="NA-bd_OB-fold"/>
</dbReference>
<dbReference type="Proteomes" id="UP000824755">
    <property type="component" value="Chromosome"/>
</dbReference>
<keyword evidence="8" id="KW-1185">Reference proteome</keyword>
<sequence length="142" mass="15563">MRPELVTWGVIALALLAAEAFAPGAFMLWLGFAAAIVFILLLLAPLPIVAQVSIFVVLGFVFAIVYRKYFRKDKAPTDQPGLNRRADQLVGQILHVPAGIRDGQGQVQIADALWRVRGDDVPPGTRVRVVRTDGLELFVESE</sequence>
<evidence type="ECO:0000256" key="3">
    <source>
        <dbReference type="ARBA" id="ARBA00022989"/>
    </source>
</evidence>
<dbReference type="RefSeq" id="WP_220380244.1">
    <property type="nucleotide sequence ID" value="NZ_CP080544.1"/>
</dbReference>
<feature type="domain" description="NfeD-like C-terminal" evidence="6">
    <location>
        <begin position="86"/>
        <end position="140"/>
    </location>
</feature>
<name>A0ABX8WRG4_9GAMM</name>
<keyword evidence="3 5" id="KW-1133">Transmembrane helix</keyword>
<gene>
    <name evidence="7" type="ORF">H8L67_02650</name>
</gene>
<evidence type="ECO:0000256" key="4">
    <source>
        <dbReference type="ARBA" id="ARBA00023136"/>
    </source>
</evidence>
<evidence type="ECO:0000256" key="5">
    <source>
        <dbReference type="SAM" id="Phobius"/>
    </source>
</evidence>
<dbReference type="Pfam" id="PF01957">
    <property type="entry name" value="NfeD"/>
    <property type="match status" value="1"/>
</dbReference>
<proteinExistence type="predicted"/>